<protein>
    <submittedName>
        <fullName evidence="1">Uncharacterized protein</fullName>
    </submittedName>
</protein>
<keyword evidence="2" id="KW-1185">Reference proteome</keyword>
<comment type="caution">
    <text evidence="1">The sequence shown here is derived from an EMBL/GenBank/DDBJ whole genome shotgun (WGS) entry which is preliminary data.</text>
</comment>
<proteinExistence type="predicted"/>
<gene>
    <name evidence="1" type="ORF">BJ998_007910</name>
</gene>
<organism evidence="1 2">
    <name type="scientific">Kutzneria kofuensis</name>
    <dbReference type="NCBI Taxonomy" id="103725"/>
    <lineage>
        <taxon>Bacteria</taxon>
        <taxon>Bacillati</taxon>
        <taxon>Actinomycetota</taxon>
        <taxon>Actinomycetes</taxon>
        <taxon>Pseudonocardiales</taxon>
        <taxon>Pseudonocardiaceae</taxon>
        <taxon>Kutzneria</taxon>
    </lineage>
</organism>
<dbReference type="EMBL" id="JACHIR010000001">
    <property type="protein sequence ID" value="MBB5896714.1"/>
    <property type="molecule type" value="Genomic_DNA"/>
</dbReference>
<sequence length="90" mass="9764">MYLSPTVYSKHTLVALKGPGDQVGQLLNSDPELASLAATFGFRTQDPRYFTQVVGGHKLPLPTSLVDTVDPPSFETLERLLEAVGKQYGS</sequence>
<reference evidence="1 2" key="1">
    <citation type="submission" date="2020-08" db="EMBL/GenBank/DDBJ databases">
        <title>Sequencing the genomes of 1000 actinobacteria strains.</title>
        <authorList>
            <person name="Klenk H.-P."/>
        </authorList>
    </citation>
    <scope>NUCLEOTIDE SEQUENCE [LARGE SCALE GENOMIC DNA]</scope>
    <source>
        <strain evidence="1 2">DSM 43851</strain>
    </source>
</reference>
<dbReference type="RefSeq" id="WP_246488747.1">
    <property type="nucleotide sequence ID" value="NZ_BAAAWY010000061.1"/>
</dbReference>
<dbReference type="AlphaFoldDB" id="A0A7W9KQ79"/>
<dbReference type="Proteomes" id="UP000585638">
    <property type="component" value="Unassembled WGS sequence"/>
</dbReference>
<accession>A0A7W9KQ79</accession>
<name>A0A7W9KQ79_9PSEU</name>
<evidence type="ECO:0000313" key="1">
    <source>
        <dbReference type="EMBL" id="MBB5896714.1"/>
    </source>
</evidence>
<evidence type="ECO:0000313" key="2">
    <source>
        <dbReference type="Proteomes" id="UP000585638"/>
    </source>
</evidence>